<feature type="region of interest" description="Disordered" evidence="1">
    <location>
        <begin position="235"/>
        <end position="270"/>
    </location>
</feature>
<name>A0A5N6K3G8_MONLA</name>
<feature type="compositionally biased region" description="Polar residues" evidence="1">
    <location>
        <begin position="164"/>
        <end position="174"/>
    </location>
</feature>
<protein>
    <submittedName>
        <fullName evidence="2">Uncharacterized protein</fullName>
    </submittedName>
</protein>
<feature type="compositionally biased region" description="Polar residues" evidence="1">
    <location>
        <begin position="122"/>
        <end position="143"/>
    </location>
</feature>
<gene>
    <name evidence="2" type="ORF">EYC80_002295</name>
</gene>
<dbReference type="EMBL" id="VIGI01000008">
    <property type="protein sequence ID" value="KAB8296886.1"/>
    <property type="molecule type" value="Genomic_DNA"/>
</dbReference>
<dbReference type="AlphaFoldDB" id="A0A5N6K3G8"/>
<proteinExistence type="predicted"/>
<organism evidence="2 3">
    <name type="scientific">Monilinia laxa</name>
    <name type="common">Brown rot fungus</name>
    <name type="synonym">Sclerotinia laxa</name>
    <dbReference type="NCBI Taxonomy" id="61186"/>
    <lineage>
        <taxon>Eukaryota</taxon>
        <taxon>Fungi</taxon>
        <taxon>Dikarya</taxon>
        <taxon>Ascomycota</taxon>
        <taxon>Pezizomycotina</taxon>
        <taxon>Leotiomycetes</taxon>
        <taxon>Helotiales</taxon>
        <taxon>Sclerotiniaceae</taxon>
        <taxon>Monilinia</taxon>
    </lineage>
</organism>
<feature type="compositionally biased region" description="Basic and acidic residues" evidence="1">
    <location>
        <begin position="100"/>
        <end position="109"/>
    </location>
</feature>
<feature type="region of interest" description="Disordered" evidence="1">
    <location>
        <begin position="122"/>
        <end position="174"/>
    </location>
</feature>
<comment type="caution">
    <text evidence="2">The sequence shown here is derived from an EMBL/GenBank/DDBJ whole genome shotgun (WGS) entry which is preliminary data.</text>
</comment>
<feature type="compositionally biased region" description="Low complexity" evidence="1">
    <location>
        <begin position="78"/>
        <end position="90"/>
    </location>
</feature>
<keyword evidence="3" id="KW-1185">Reference proteome</keyword>
<evidence type="ECO:0000313" key="2">
    <source>
        <dbReference type="EMBL" id="KAB8296886.1"/>
    </source>
</evidence>
<sequence>MARCKRLDEQSEGLSFRPRINAISLPSGQSVDLRRFAPTSSCLVAGNRSPRDSPRKFEIEASCQTQWQNWQGWQAPGSSAQSSQLDDQQSPKMTSNSTQQRDKEREQHDDNLKKHFARLQSGTGTNVESSFGSRTEGVNTINGTIMRGPANHPTSSKRVMGIPQETSSKPRQATKISRAEGSVSIELQYSRLPPRVSPPIPISQFQISKSRHVGLTSATEEFVLSRTEQMLANEGNSSLLMPGNPGRTPWTDSLASGHAVPSSHRKLSDGNAAQVLHKKLENLSMEWRSNEDRNEG</sequence>
<accession>A0A5N6K3G8</accession>
<reference evidence="2 3" key="1">
    <citation type="submission" date="2019-06" db="EMBL/GenBank/DDBJ databases">
        <title>Genome Sequence of the Brown Rot Fungal Pathogen Monilinia laxa.</title>
        <authorList>
            <person name="De Miccolis Angelini R.M."/>
            <person name="Landi L."/>
            <person name="Abate D."/>
            <person name="Pollastro S."/>
            <person name="Romanazzi G."/>
            <person name="Faretra F."/>
        </authorList>
    </citation>
    <scope>NUCLEOTIDE SEQUENCE [LARGE SCALE GENOMIC DNA]</scope>
    <source>
        <strain evidence="2 3">Mlax316</strain>
    </source>
</reference>
<evidence type="ECO:0000313" key="3">
    <source>
        <dbReference type="Proteomes" id="UP000326757"/>
    </source>
</evidence>
<evidence type="ECO:0000256" key="1">
    <source>
        <dbReference type="SAM" id="MobiDB-lite"/>
    </source>
</evidence>
<dbReference type="OrthoDB" id="3559845at2759"/>
<dbReference type="Proteomes" id="UP000326757">
    <property type="component" value="Unassembled WGS sequence"/>
</dbReference>
<feature type="region of interest" description="Disordered" evidence="1">
    <location>
        <begin position="72"/>
        <end position="109"/>
    </location>
</feature>